<evidence type="ECO:0000256" key="2">
    <source>
        <dbReference type="SAM" id="Phobius"/>
    </source>
</evidence>
<dbReference type="AlphaFoldDB" id="A0AAP5I380"/>
<dbReference type="RefSeq" id="WP_208339589.1">
    <property type="nucleotide sequence ID" value="NZ_CAWQFN010000556.1"/>
</dbReference>
<dbReference type="Gene3D" id="3.40.50.2300">
    <property type="match status" value="2"/>
</dbReference>
<dbReference type="CDD" id="cd06268">
    <property type="entry name" value="PBP1_ABC_transporter_LIVBP-like"/>
    <property type="match status" value="1"/>
</dbReference>
<keyword evidence="2" id="KW-0812">Transmembrane</keyword>
<evidence type="ECO:0000313" key="4">
    <source>
        <dbReference type="Proteomes" id="UP000667802"/>
    </source>
</evidence>
<feature type="compositionally biased region" description="Polar residues" evidence="1">
    <location>
        <begin position="689"/>
        <end position="698"/>
    </location>
</feature>
<dbReference type="InterPro" id="IPR028082">
    <property type="entry name" value="Peripla_BP_I"/>
</dbReference>
<keyword evidence="2" id="KW-0472">Membrane</keyword>
<keyword evidence="4" id="KW-1185">Reference proteome</keyword>
<name>A0AAP5I380_9CYAN</name>
<accession>A0AAP5I380</accession>
<reference evidence="4" key="1">
    <citation type="journal article" date="2021" name="Science">
        <title>Hunting the eagle killer: A cyanobacterial neurotoxin causes vacuolar myelinopathy.</title>
        <authorList>
            <person name="Breinlinger S."/>
            <person name="Phillips T.J."/>
            <person name="Haram B.N."/>
            <person name="Mares J."/>
            <person name="Martinez Yerena J.A."/>
            <person name="Hrouzek P."/>
            <person name="Sobotka R."/>
            <person name="Henderson W.M."/>
            <person name="Schmieder P."/>
            <person name="Williams S.M."/>
            <person name="Lauderdale J.D."/>
            <person name="Wilde H.D."/>
            <person name="Gerrin W."/>
            <person name="Kust A."/>
            <person name="Washington J.W."/>
            <person name="Wagner C."/>
            <person name="Geier B."/>
            <person name="Liebeke M."/>
            <person name="Enke H."/>
            <person name="Niedermeyer T.H.J."/>
            <person name="Wilde S.B."/>
        </authorList>
    </citation>
    <scope>NUCLEOTIDE SEQUENCE [LARGE SCALE GENOMIC DNA]</scope>
    <source>
        <strain evidence="4">Thurmond2011</strain>
    </source>
</reference>
<evidence type="ECO:0000313" key="3">
    <source>
        <dbReference type="EMBL" id="MDR9893939.1"/>
    </source>
</evidence>
<sequence>MRIVALLGNTPDLDHNREQEVIKSLRPVVESVFPQNLNDVINELNHGCDILYFGGHGVTRNGRGSIQFNGAWIESRFFASHLKEAVGRGLRLAIFLSCDGIGLLEDFHRYGVRIPFVIVMTGLILDEAAVKFIEVFFDKYTRGLPFDNSFEAAKNSLSQWEYILPGITNLPIVHQDLNEHTNLSVPWYIPFYKFLQDIISNKQNRRFWRQRRLSLAALVLLALLAILAREIILPPGTDIQICPSFIKEDSTLNQYLSVGNNDLLKYQQINQTQTQNEKNELERAFQYFQNGCKQLNKNSKNRQSIQKNFEEAFNIFYKNRLKAPDYFVYSQNAKVYQELAKLSPENIKNNQPYIIAVAVPRKVQRNILSQRYTGGEIINGVASFQYQINNDRTGNNRKIVLLLVDDQGNKSEEVSKQIGRMAEPENFLLGVIGHAQTFETRKAATSYQDQGIILISPTSTGKIRNKEQKDDYVYKVVFDVKRLAKDIAEIAKKKSPHPNDKVLLIYSNDSSDSDKDLLITFKSQFLYEPNKLISKTLDEATKLDLQDLQKENIKVIIVDLSVQDRDTTEFKDKVLNLATQFVKTAESNNRTVILSDTFYNNRNLQDIKSKGLCNNPNWEFVTPAWVNDQASQQLKQGLGNSSYSDELYSWRIQFAYDAALILMNAAEKLNNNLNSENLKNYIKNTPVDSSLSNKSSTGLAPDLPAFDPSGNRNVNQQQPQQTSQVWITSQNGQQCLFVRRNN</sequence>
<feature type="region of interest" description="Disordered" evidence="1">
    <location>
        <begin position="689"/>
        <end position="725"/>
    </location>
</feature>
<evidence type="ECO:0000256" key="1">
    <source>
        <dbReference type="SAM" id="MobiDB-lite"/>
    </source>
</evidence>
<dbReference type="PANTHER" id="PTHR30483">
    <property type="entry name" value="LEUCINE-SPECIFIC-BINDING PROTEIN"/>
    <property type="match status" value="1"/>
</dbReference>
<dbReference type="PANTHER" id="PTHR30483:SF6">
    <property type="entry name" value="PERIPLASMIC BINDING PROTEIN OF ABC TRANSPORTER FOR NATURAL AMINO ACIDS"/>
    <property type="match status" value="1"/>
</dbReference>
<keyword evidence="2" id="KW-1133">Transmembrane helix</keyword>
<protein>
    <submittedName>
        <fullName evidence="3">ABC transporter substrate-binding protein</fullName>
    </submittedName>
</protein>
<dbReference type="InterPro" id="IPR051010">
    <property type="entry name" value="BCAA_transport"/>
</dbReference>
<dbReference type="SUPFAM" id="SSF53822">
    <property type="entry name" value="Periplasmic binding protein-like I"/>
    <property type="match status" value="1"/>
</dbReference>
<dbReference type="EMBL" id="JAALHA020000001">
    <property type="protein sequence ID" value="MDR9893939.1"/>
    <property type="molecule type" value="Genomic_DNA"/>
</dbReference>
<proteinExistence type="predicted"/>
<gene>
    <name evidence="3" type="ORF">G7B40_005040</name>
</gene>
<organism evidence="3 4">
    <name type="scientific">Aetokthonos hydrillicola Thurmond2011</name>
    <dbReference type="NCBI Taxonomy" id="2712845"/>
    <lineage>
        <taxon>Bacteria</taxon>
        <taxon>Bacillati</taxon>
        <taxon>Cyanobacteriota</taxon>
        <taxon>Cyanophyceae</taxon>
        <taxon>Nostocales</taxon>
        <taxon>Hapalosiphonaceae</taxon>
        <taxon>Aetokthonos</taxon>
    </lineage>
</organism>
<feature type="transmembrane region" description="Helical" evidence="2">
    <location>
        <begin position="213"/>
        <end position="232"/>
    </location>
</feature>
<comment type="caution">
    <text evidence="3">The sequence shown here is derived from an EMBL/GenBank/DDBJ whole genome shotgun (WGS) entry which is preliminary data.</text>
</comment>
<dbReference type="Proteomes" id="UP000667802">
    <property type="component" value="Unassembled WGS sequence"/>
</dbReference>